<feature type="region of interest" description="Disordered" evidence="4">
    <location>
        <begin position="188"/>
        <end position="208"/>
    </location>
</feature>
<feature type="compositionally biased region" description="Acidic residues" evidence="4">
    <location>
        <begin position="189"/>
        <end position="201"/>
    </location>
</feature>
<name>A0AAE0GXN3_9CHLO</name>
<protein>
    <submittedName>
        <fullName evidence="5">Uncharacterized protein</fullName>
    </submittedName>
</protein>
<evidence type="ECO:0000256" key="2">
    <source>
        <dbReference type="ARBA" id="ARBA00022803"/>
    </source>
</evidence>
<dbReference type="Proteomes" id="UP001190700">
    <property type="component" value="Unassembled WGS sequence"/>
</dbReference>
<evidence type="ECO:0000256" key="4">
    <source>
        <dbReference type="SAM" id="MobiDB-lite"/>
    </source>
</evidence>
<accession>A0AAE0GXN3</accession>
<keyword evidence="6" id="KW-1185">Reference proteome</keyword>
<feature type="region of interest" description="Disordered" evidence="4">
    <location>
        <begin position="145"/>
        <end position="169"/>
    </location>
</feature>
<dbReference type="Pfam" id="PF14559">
    <property type="entry name" value="TPR_19"/>
    <property type="match status" value="1"/>
</dbReference>
<organism evidence="5 6">
    <name type="scientific">Cymbomonas tetramitiformis</name>
    <dbReference type="NCBI Taxonomy" id="36881"/>
    <lineage>
        <taxon>Eukaryota</taxon>
        <taxon>Viridiplantae</taxon>
        <taxon>Chlorophyta</taxon>
        <taxon>Pyramimonadophyceae</taxon>
        <taxon>Pyramimonadales</taxon>
        <taxon>Pyramimonadaceae</taxon>
        <taxon>Cymbomonas</taxon>
    </lineage>
</organism>
<dbReference type="AlphaFoldDB" id="A0AAE0GXN3"/>
<gene>
    <name evidence="5" type="ORF">CYMTET_6184</name>
</gene>
<dbReference type="SUPFAM" id="SSF48452">
    <property type="entry name" value="TPR-like"/>
    <property type="match status" value="1"/>
</dbReference>
<dbReference type="PANTHER" id="PTHR16193">
    <property type="entry name" value="TETRATRICOPEPTIDE REPEAT PROTEIN 27"/>
    <property type="match status" value="1"/>
</dbReference>
<evidence type="ECO:0000256" key="1">
    <source>
        <dbReference type="ARBA" id="ARBA00022737"/>
    </source>
</evidence>
<reference evidence="5 6" key="1">
    <citation type="journal article" date="2015" name="Genome Biol. Evol.">
        <title>Comparative Genomics of a Bacterivorous Green Alga Reveals Evolutionary Causalities and Consequences of Phago-Mixotrophic Mode of Nutrition.</title>
        <authorList>
            <person name="Burns J.A."/>
            <person name="Paasch A."/>
            <person name="Narechania A."/>
            <person name="Kim E."/>
        </authorList>
    </citation>
    <scope>NUCLEOTIDE SEQUENCE [LARGE SCALE GENOMIC DNA]</scope>
    <source>
        <strain evidence="5 6">PLY_AMNH</strain>
    </source>
</reference>
<proteinExistence type="predicted"/>
<dbReference type="SMART" id="SM00028">
    <property type="entry name" value="TPR"/>
    <property type="match status" value="3"/>
</dbReference>
<dbReference type="PANTHER" id="PTHR16193:SF0">
    <property type="entry name" value="TETRATRICOPEPTIDE REPEAT PROTEIN 27"/>
    <property type="match status" value="1"/>
</dbReference>
<evidence type="ECO:0000313" key="6">
    <source>
        <dbReference type="Proteomes" id="UP001190700"/>
    </source>
</evidence>
<keyword evidence="2 3" id="KW-0802">TPR repeat</keyword>
<dbReference type="Gene3D" id="1.25.40.10">
    <property type="entry name" value="Tetratricopeptide repeat domain"/>
    <property type="match status" value="1"/>
</dbReference>
<evidence type="ECO:0000313" key="5">
    <source>
        <dbReference type="EMBL" id="KAK3286254.1"/>
    </source>
</evidence>
<comment type="caution">
    <text evidence="5">The sequence shown here is derived from an EMBL/GenBank/DDBJ whole genome shotgun (WGS) entry which is preliminary data.</text>
</comment>
<keyword evidence="1" id="KW-0677">Repeat</keyword>
<dbReference type="InterPro" id="IPR019734">
    <property type="entry name" value="TPR_rpt"/>
</dbReference>
<dbReference type="InterPro" id="IPR011990">
    <property type="entry name" value="TPR-like_helical_dom_sf"/>
</dbReference>
<feature type="repeat" description="TPR" evidence="3">
    <location>
        <begin position="25"/>
        <end position="58"/>
    </location>
</feature>
<dbReference type="EMBL" id="LGRX02001375">
    <property type="protein sequence ID" value="KAK3286254.1"/>
    <property type="molecule type" value="Genomic_DNA"/>
</dbReference>
<dbReference type="PROSITE" id="PS50005">
    <property type="entry name" value="TPR"/>
    <property type="match status" value="1"/>
</dbReference>
<dbReference type="InterPro" id="IPR044244">
    <property type="entry name" value="TTC27/Emw1"/>
</dbReference>
<sequence>MLCGLCWGWGGCGRESALAINPLHPDGWFQMGYALMKTDGIQKALQAFSRATQLDPDHGQAWNNLAALNLRLERPKAAHKALQHAVKHSRDNWQMWENLALVCTQVGDWTTSVRAQNKVMDITDNQQLHLSPIAKIIQHLESPLPEAPSATQGESAAETEGEDAGKAEVQEDCGVLDMLGVLEGGLHMEDEDDDEDDDEPAPMDVQFDSPHNRRQLEEMLTGLFKRACTTKVAGADLWGLYARLHVVKGDPRGCLECKLKQCRALQSSGWQKDLDRFQVYATATLELSEAYMGNEYPDADPAQAALRLGKELGAARLQLKSVIKAGEKAGFDESKEYEALVSCLQKVVEMEDKARADAACQ</sequence>
<evidence type="ECO:0000256" key="3">
    <source>
        <dbReference type="PROSITE-ProRule" id="PRU00339"/>
    </source>
</evidence>